<dbReference type="Proteomes" id="UP000001940">
    <property type="component" value="Chromosome V"/>
</dbReference>
<dbReference type="FunFam" id="1.20.1070.10:FF:000128">
    <property type="entry name" value="Seven TM Receptor"/>
    <property type="match status" value="1"/>
</dbReference>
<dbReference type="GeneID" id="191998"/>
<feature type="transmembrane region" description="Helical" evidence="19">
    <location>
        <begin position="15"/>
        <end position="34"/>
    </location>
</feature>
<reference evidence="20 21" key="1">
    <citation type="journal article" date="1998" name="Science">
        <title>Genome sequence of the nematode C. elegans: a platform for investigating biology.</title>
        <authorList>
            <consortium name="The C. elegans sequencing consortium"/>
            <person name="Sulson J.E."/>
            <person name="Waterston R."/>
        </authorList>
    </citation>
    <scope>NUCLEOTIDE SEQUENCE [LARGE SCALE GENOMIC DNA]</scope>
    <source>
        <strain evidence="20 21">Bristol N2</strain>
    </source>
</reference>
<sequence length="341" mass="39349">MSDRHWLDITTYSDHIGFTISTIANFVLILLLVFRPTKSYGSYKYLMITFCVFSLFYTSIETFLRPLIHIYDNTIFVIQRKRFQYSEGTARAISSTYCGCYAMSFTLFAVHFVYRYYAACKPDNLRYFQGCYFVAWVFGAMAVAASWGFAAFILYPETERTRTALIHVIQTSYELDPEWVGNVPYSYWRTENGVEYLNPRNVIGIFQHGVIMILSFGTVFYCGFNTYKTLNGSLGVSEKTKEMHTQLFKALVLQTIIPTTLMYIPTTMLFVTPFVGLNIGCYGNITTATVHLYPGIDPVVLIFIIRDFRQTILRPFRCFYRSNSVENTATIRQYQQSSSKG</sequence>
<evidence type="ECO:0000313" key="22">
    <source>
        <dbReference type="WormBase" id="Y39H10B.1a"/>
    </source>
</evidence>
<keyword evidence="11" id="KW-0325">Glycoprotein</keyword>
<evidence type="ECO:0000256" key="18">
    <source>
        <dbReference type="ARBA" id="ARBA00082489"/>
    </source>
</evidence>
<feature type="transmembrane region" description="Helical" evidence="19">
    <location>
        <begin position="247"/>
        <end position="265"/>
    </location>
</feature>
<dbReference type="OMA" id="DHIGFTI"/>
<dbReference type="InterPro" id="IPR019428">
    <property type="entry name" value="7TM_GPCR_serpentine_rcpt_Str"/>
</dbReference>
<evidence type="ECO:0000256" key="11">
    <source>
        <dbReference type="ARBA" id="ARBA00023180"/>
    </source>
</evidence>
<organism evidence="20 21">
    <name type="scientific">Caenorhabditis elegans</name>
    <dbReference type="NCBI Taxonomy" id="6239"/>
    <lineage>
        <taxon>Eukaryota</taxon>
        <taxon>Metazoa</taxon>
        <taxon>Ecdysozoa</taxon>
        <taxon>Nematoda</taxon>
        <taxon>Chromadorea</taxon>
        <taxon>Rhabditida</taxon>
        <taxon>Rhabditina</taxon>
        <taxon>Rhabditomorpha</taxon>
        <taxon>Rhabditoidea</taxon>
        <taxon>Rhabditidae</taxon>
        <taxon>Peloderinae</taxon>
        <taxon>Caenorhabditis</taxon>
    </lineage>
</organism>
<keyword evidence="5 19" id="KW-0812">Transmembrane</keyword>
<dbReference type="GO" id="GO:0042048">
    <property type="term" value="P:olfactory behavior"/>
    <property type="evidence" value="ECO:0000318"/>
    <property type="project" value="GO_Central"/>
</dbReference>
<feature type="transmembrane region" description="Helical" evidence="19">
    <location>
        <begin position="285"/>
        <end position="305"/>
    </location>
</feature>
<comment type="subunit">
    <text evidence="15">Interacts with odr-4.</text>
</comment>
<dbReference type="HOGENOM" id="CLU_036335_2_0_1"/>
<dbReference type="EMBL" id="BX284605">
    <property type="protein sequence ID" value="CCD72126.1"/>
    <property type="molecule type" value="Genomic_DNA"/>
</dbReference>
<keyword evidence="8" id="KW-0969">Cilium</keyword>
<evidence type="ECO:0000256" key="13">
    <source>
        <dbReference type="ARBA" id="ARBA00054965"/>
    </source>
</evidence>
<evidence type="ECO:0000256" key="14">
    <source>
        <dbReference type="ARBA" id="ARBA00061678"/>
    </source>
</evidence>
<evidence type="ECO:0000256" key="10">
    <source>
        <dbReference type="ARBA" id="ARBA00023170"/>
    </source>
</evidence>
<evidence type="ECO:0000256" key="8">
    <source>
        <dbReference type="ARBA" id="ARBA00023069"/>
    </source>
</evidence>
<dbReference type="PANTHER" id="PTHR22943:SF62">
    <property type="entry name" value="SEVEN TM RECEPTOR"/>
    <property type="match status" value="1"/>
</dbReference>
<dbReference type="PaxDb" id="6239-Y39H10B.1"/>
<evidence type="ECO:0000256" key="12">
    <source>
        <dbReference type="ARBA" id="ARBA00023273"/>
    </source>
</evidence>
<evidence type="ECO:0000256" key="17">
    <source>
        <dbReference type="ARBA" id="ARBA00078653"/>
    </source>
</evidence>
<dbReference type="InParanoid" id="Q9UAX4"/>
<dbReference type="CTD" id="191998"/>
<evidence type="ECO:0000256" key="7">
    <source>
        <dbReference type="ARBA" id="ARBA00022989"/>
    </source>
</evidence>
<dbReference type="SUPFAM" id="SSF81321">
    <property type="entry name" value="Family A G protein-coupled receptor-like"/>
    <property type="match status" value="1"/>
</dbReference>
<keyword evidence="9 19" id="KW-0472">Membrane</keyword>
<dbReference type="eggNOG" id="ENOG502RT6C">
    <property type="taxonomic scope" value="Eukaryota"/>
</dbReference>
<keyword evidence="3" id="KW-0145">Chemotaxis</keyword>
<dbReference type="RefSeq" id="NP_504025.1">
    <property type="nucleotide sequence ID" value="NM_071624.1"/>
</dbReference>
<evidence type="ECO:0000256" key="4">
    <source>
        <dbReference type="ARBA" id="ARBA00022606"/>
    </source>
</evidence>
<evidence type="ECO:0000256" key="15">
    <source>
        <dbReference type="ARBA" id="ARBA00064300"/>
    </source>
</evidence>
<keyword evidence="12" id="KW-0966">Cell projection</keyword>
<dbReference type="Pfam" id="PF10326">
    <property type="entry name" value="7TM_GPCR_Str"/>
    <property type="match status" value="1"/>
</dbReference>
<evidence type="ECO:0000256" key="16">
    <source>
        <dbReference type="ARBA" id="ARBA00067967"/>
    </source>
</evidence>
<dbReference type="UCSC" id="Y39H10B.1">
    <property type="organism name" value="c. elegans"/>
</dbReference>
<evidence type="ECO:0000256" key="1">
    <source>
        <dbReference type="ARBA" id="ARBA00004272"/>
    </source>
</evidence>
<dbReference type="Bgee" id="WBGene00006164">
    <property type="expression patterns" value="Expressed in embryo and 3 other cell types or tissues"/>
</dbReference>
<dbReference type="STRING" id="6239.Y39H10B.1a.1"/>
<keyword evidence="2" id="KW-1003">Cell membrane</keyword>
<keyword evidence="7 19" id="KW-1133">Transmembrane helix</keyword>
<evidence type="ECO:0000256" key="9">
    <source>
        <dbReference type="ARBA" id="ARBA00023136"/>
    </source>
</evidence>
<feature type="transmembrane region" description="Helical" evidence="19">
    <location>
        <begin position="46"/>
        <end position="68"/>
    </location>
</feature>
<evidence type="ECO:0000256" key="19">
    <source>
        <dbReference type="SAM" id="Phobius"/>
    </source>
</evidence>
<evidence type="ECO:0000256" key="5">
    <source>
        <dbReference type="ARBA" id="ARBA00022692"/>
    </source>
</evidence>
<dbReference type="FunCoup" id="Q9UAX4">
    <property type="interactions" value="11"/>
</dbReference>
<keyword evidence="4" id="KW-0716">Sensory transduction</keyword>
<evidence type="ECO:0000256" key="2">
    <source>
        <dbReference type="ARBA" id="ARBA00022475"/>
    </source>
</evidence>
<evidence type="ECO:0000313" key="21">
    <source>
        <dbReference type="Proteomes" id="UP000001940"/>
    </source>
</evidence>
<dbReference type="GO" id="GO:0038022">
    <property type="term" value="F:G protein-coupled olfactory receptor activity"/>
    <property type="evidence" value="ECO:0000318"/>
    <property type="project" value="GO_Central"/>
</dbReference>
<dbReference type="PhylomeDB" id="Q9UAX4"/>
<keyword evidence="6" id="KW-0552">Olfaction</keyword>
<evidence type="ECO:0000313" key="20">
    <source>
        <dbReference type="EMBL" id="CCD72126.1"/>
    </source>
</evidence>
<dbReference type="Gene3D" id="1.20.1070.10">
    <property type="entry name" value="Rhodopsin 7-helix transmembrane proteins"/>
    <property type="match status" value="1"/>
</dbReference>
<dbReference type="WormBase" id="Y39H10B.1a">
    <property type="protein sequence ID" value="CE21784"/>
    <property type="gene ID" value="WBGene00006164"/>
    <property type="gene designation" value="str-113"/>
</dbReference>
<comment type="subcellular location">
    <subcellularLocation>
        <location evidence="1">Cell projection</location>
        <location evidence="1">Cilium membrane</location>
        <topology evidence="1">Multi-pass membrane protein</topology>
    </subcellularLocation>
</comment>
<dbReference type="GO" id="GO:0060170">
    <property type="term" value="C:ciliary membrane"/>
    <property type="evidence" value="ECO:0007669"/>
    <property type="project" value="UniProtKB-SubCell"/>
</dbReference>
<proteinExistence type="inferred from homology"/>
<feature type="transmembrane region" description="Helical" evidence="19">
    <location>
        <begin position="131"/>
        <end position="155"/>
    </location>
</feature>
<dbReference type="AlphaFoldDB" id="Q9UAX4"/>
<dbReference type="GO" id="GO:0007186">
    <property type="term" value="P:G protein-coupled receptor signaling pathway"/>
    <property type="evidence" value="ECO:0000318"/>
    <property type="project" value="GO_Central"/>
</dbReference>
<feature type="transmembrane region" description="Helical" evidence="19">
    <location>
        <begin position="205"/>
        <end position="227"/>
    </location>
</feature>
<dbReference type="AGR" id="WB:WBGene00006164"/>
<evidence type="ECO:0000256" key="3">
    <source>
        <dbReference type="ARBA" id="ARBA00022500"/>
    </source>
</evidence>
<dbReference type="GO" id="GO:0005886">
    <property type="term" value="C:plasma membrane"/>
    <property type="evidence" value="ECO:0000318"/>
    <property type="project" value="GO_Central"/>
</dbReference>
<name>Q9UAX4_CAEEL</name>
<evidence type="ECO:0000256" key="6">
    <source>
        <dbReference type="ARBA" id="ARBA00022725"/>
    </source>
</evidence>
<dbReference type="PIR" id="T33990">
    <property type="entry name" value="T33990"/>
</dbReference>
<keyword evidence="21" id="KW-1185">Reference proteome</keyword>
<comment type="function">
    <text evidence="13">An odorant receptor which affects chemotaxis to the volatile odorant diacetyl. Specifies AWA neuronal cell fate via the odr-7 pathway.</text>
</comment>
<dbReference type="PANTHER" id="PTHR22943">
    <property type="entry name" value="7-TRANSMEMBRANE DOMAIN RECEPTOR C.ELEGANS"/>
    <property type="match status" value="1"/>
</dbReference>
<protein>
    <recommendedName>
        <fullName evidence="16">Serpentine receptor class r-10</fullName>
    </recommendedName>
    <alternativeName>
        <fullName evidence="17">Odorant response abnormal protein 10</fullName>
    </alternativeName>
    <alternativeName>
        <fullName evidence="18">Olfactory receptor 10</fullName>
    </alternativeName>
</protein>
<accession>Q9UAX4</accession>
<feature type="transmembrane region" description="Helical" evidence="19">
    <location>
        <begin position="88"/>
        <end position="110"/>
    </location>
</feature>
<dbReference type="OrthoDB" id="5782260at2759"/>
<comment type="similarity">
    <text evidence="14">Belongs to the nematode receptor-like protein str family.</text>
</comment>
<keyword evidence="10 20" id="KW-0675">Receptor</keyword>
<dbReference type="GO" id="GO:0006935">
    <property type="term" value="P:chemotaxis"/>
    <property type="evidence" value="ECO:0007669"/>
    <property type="project" value="UniProtKB-KW"/>
</dbReference>
<gene>
    <name evidence="20 22" type="primary">str-113</name>
    <name evidence="20" type="ORF">CELE_Y39H10B.1</name>
    <name evidence="22" type="ORF">Y39H10B.1</name>
</gene>